<evidence type="ECO:0000259" key="6">
    <source>
        <dbReference type="Pfam" id="PF05154"/>
    </source>
</evidence>
<comment type="subcellular location">
    <subcellularLocation>
        <location evidence="1">Membrane</location>
        <topology evidence="1">Multi-pass membrane protein</topology>
    </subcellularLocation>
</comment>
<evidence type="ECO:0000256" key="2">
    <source>
        <dbReference type="ARBA" id="ARBA00022692"/>
    </source>
</evidence>
<feature type="transmembrane region" description="Helical" evidence="5">
    <location>
        <begin position="121"/>
        <end position="146"/>
    </location>
</feature>
<evidence type="ECO:0000313" key="7">
    <source>
        <dbReference type="EMBL" id="GAA4910661.1"/>
    </source>
</evidence>
<keyword evidence="3 5" id="KW-1133">Transmembrane helix</keyword>
<dbReference type="Proteomes" id="UP001500368">
    <property type="component" value="Unassembled WGS sequence"/>
</dbReference>
<dbReference type="InterPro" id="IPR007829">
    <property type="entry name" value="TM2"/>
</dbReference>
<protein>
    <recommendedName>
        <fullName evidence="6">TM2 domain-containing protein</fullName>
    </recommendedName>
</protein>
<feature type="domain" description="TM2" evidence="6">
    <location>
        <begin position="30"/>
        <end position="73"/>
    </location>
</feature>
<proteinExistence type="predicted"/>
<sequence length="149" mass="16041">MARDYDLDELYANTYTEEDRRAFENQPTSEKKFLVAWALALFLGPIGAQRYYLGFLPTAMLKTLMCCGGAVLLVLEAVTPGLALLGVVGAWTIIDLFLLLSGTMRDRKDHRLAGYAKYGGICAALTVLVLVGFVVVAMVVGTSAAVSGN</sequence>
<evidence type="ECO:0000256" key="1">
    <source>
        <dbReference type="ARBA" id="ARBA00004141"/>
    </source>
</evidence>
<organism evidence="7 8">
    <name type="scientific">Nesterenkonia rhizosphaerae</name>
    <dbReference type="NCBI Taxonomy" id="1348272"/>
    <lineage>
        <taxon>Bacteria</taxon>
        <taxon>Bacillati</taxon>
        <taxon>Actinomycetota</taxon>
        <taxon>Actinomycetes</taxon>
        <taxon>Micrococcales</taxon>
        <taxon>Micrococcaceae</taxon>
        <taxon>Nesterenkonia</taxon>
    </lineage>
</organism>
<keyword evidence="8" id="KW-1185">Reference proteome</keyword>
<dbReference type="EMBL" id="BAABLW010000001">
    <property type="protein sequence ID" value="GAA4910661.1"/>
    <property type="molecule type" value="Genomic_DNA"/>
</dbReference>
<keyword evidence="4 5" id="KW-0472">Membrane</keyword>
<evidence type="ECO:0000313" key="8">
    <source>
        <dbReference type="Proteomes" id="UP001500368"/>
    </source>
</evidence>
<accession>A0ABP9FXS5</accession>
<feature type="transmembrane region" description="Helical" evidence="5">
    <location>
        <begin position="33"/>
        <end position="52"/>
    </location>
</feature>
<evidence type="ECO:0000256" key="4">
    <source>
        <dbReference type="ARBA" id="ARBA00023136"/>
    </source>
</evidence>
<dbReference type="RefSeq" id="WP_345476171.1">
    <property type="nucleotide sequence ID" value="NZ_BAABLW010000001.1"/>
</dbReference>
<reference evidence="8" key="1">
    <citation type="journal article" date="2019" name="Int. J. Syst. Evol. Microbiol.">
        <title>The Global Catalogue of Microorganisms (GCM) 10K type strain sequencing project: providing services to taxonomists for standard genome sequencing and annotation.</title>
        <authorList>
            <consortium name="The Broad Institute Genomics Platform"/>
            <consortium name="The Broad Institute Genome Sequencing Center for Infectious Disease"/>
            <person name="Wu L."/>
            <person name="Ma J."/>
        </authorList>
    </citation>
    <scope>NUCLEOTIDE SEQUENCE [LARGE SCALE GENOMIC DNA]</scope>
    <source>
        <strain evidence="8">JCM 19129</strain>
    </source>
</reference>
<dbReference type="Pfam" id="PF05154">
    <property type="entry name" value="TM2"/>
    <property type="match status" value="1"/>
</dbReference>
<gene>
    <name evidence="7" type="ORF">GCM10025790_00890</name>
</gene>
<keyword evidence="2 5" id="KW-0812">Transmembrane</keyword>
<evidence type="ECO:0000256" key="3">
    <source>
        <dbReference type="ARBA" id="ARBA00022989"/>
    </source>
</evidence>
<feature type="transmembrane region" description="Helical" evidence="5">
    <location>
        <begin position="81"/>
        <end position="100"/>
    </location>
</feature>
<evidence type="ECO:0000256" key="5">
    <source>
        <dbReference type="SAM" id="Phobius"/>
    </source>
</evidence>
<name>A0ABP9FXS5_9MICC</name>
<comment type="caution">
    <text evidence="7">The sequence shown here is derived from an EMBL/GenBank/DDBJ whole genome shotgun (WGS) entry which is preliminary data.</text>
</comment>